<evidence type="ECO:0000259" key="2">
    <source>
        <dbReference type="Pfam" id="PF07583"/>
    </source>
</evidence>
<dbReference type="KEGG" id="tpla:ElP_54350"/>
<dbReference type="RefSeq" id="WP_145275379.1">
    <property type="nucleotide sequence ID" value="NZ_CP036426.1"/>
</dbReference>
<organism evidence="5 6">
    <name type="scientific">Tautonia plasticadhaerens</name>
    <dbReference type="NCBI Taxonomy" id="2527974"/>
    <lineage>
        <taxon>Bacteria</taxon>
        <taxon>Pseudomonadati</taxon>
        <taxon>Planctomycetota</taxon>
        <taxon>Planctomycetia</taxon>
        <taxon>Isosphaerales</taxon>
        <taxon>Isosphaeraceae</taxon>
        <taxon>Tautonia</taxon>
    </lineage>
</organism>
<dbReference type="EMBL" id="CP036426">
    <property type="protein sequence ID" value="QDV37495.1"/>
    <property type="molecule type" value="Genomic_DNA"/>
</dbReference>
<dbReference type="Pfam" id="PF07583">
    <property type="entry name" value="PSCyt2"/>
    <property type="match status" value="1"/>
</dbReference>
<dbReference type="PANTHER" id="PTHR35889">
    <property type="entry name" value="CYCLOINULO-OLIGOSACCHARIDE FRUCTANOTRANSFERASE-RELATED"/>
    <property type="match status" value="1"/>
</dbReference>
<dbReference type="Pfam" id="PF07635">
    <property type="entry name" value="PSCyt1"/>
    <property type="match status" value="1"/>
</dbReference>
<evidence type="ECO:0000256" key="1">
    <source>
        <dbReference type="SAM" id="SignalP"/>
    </source>
</evidence>
<dbReference type="PROSITE" id="PS51257">
    <property type="entry name" value="PROKAR_LIPOPROTEIN"/>
    <property type="match status" value="1"/>
</dbReference>
<dbReference type="AlphaFoldDB" id="A0A518H9G2"/>
<gene>
    <name evidence="5" type="ORF">ElP_54350</name>
</gene>
<feature type="domain" description="DUF1549" evidence="2">
    <location>
        <begin position="159"/>
        <end position="365"/>
    </location>
</feature>
<dbReference type="InterPro" id="IPR022655">
    <property type="entry name" value="DUF1553"/>
</dbReference>
<keyword evidence="6" id="KW-1185">Reference proteome</keyword>
<feature type="chain" id="PRO_5021973997" evidence="1">
    <location>
        <begin position="31"/>
        <end position="818"/>
    </location>
</feature>
<dbReference type="Pfam" id="PF07587">
    <property type="entry name" value="PSD1"/>
    <property type="match status" value="1"/>
</dbReference>
<dbReference type="PANTHER" id="PTHR35889:SF3">
    <property type="entry name" value="F-BOX DOMAIN-CONTAINING PROTEIN"/>
    <property type="match status" value="1"/>
</dbReference>
<proteinExistence type="predicted"/>
<keyword evidence="1" id="KW-0732">Signal</keyword>
<feature type="domain" description="Cytochrome C Planctomycete-type" evidence="4">
    <location>
        <begin position="50"/>
        <end position="110"/>
    </location>
</feature>
<evidence type="ECO:0000259" key="3">
    <source>
        <dbReference type="Pfam" id="PF07587"/>
    </source>
</evidence>
<dbReference type="GO" id="GO:0020037">
    <property type="term" value="F:heme binding"/>
    <property type="evidence" value="ECO:0007669"/>
    <property type="project" value="InterPro"/>
</dbReference>
<name>A0A518H9G2_9BACT</name>
<protein>
    <submittedName>
        <fullName evidence="5">Planctomycete cytochrome C</fullName>
    </submittedName>
</protein>
<reference evidence="5 6" key="1">
    <citation type="submission" date="2019-02" db="EMBL/GenBank/DDBJ databases">
        <title>Deep-cultivation of Planctomycetes and their phenomic and genomic characterization uncovers novel biology.</title>
        <authorList>
            <person name="Wiegand S."/>
            <person name="Jogler M."/>
            <person name="Boedeker C."/>
            <person name="Pinto D."/>
            <person name="Vollmers J."/>
            <person name="Rivas-Marin E."/>
            <person name="Kohn T."/>
            <person name="Peeters S.H."/>
            <person name="Heuer A."/>
            <person name="Rast P."/>
            <person name="Oberbeckmann S."/>
            <person name="Bunk B."/>
            <person name="Jeske O."/>
            <person name="Meyerdierks A."/>
            <person name="Storesund J.E."/>
            <person name="Kallscheuer N."/>
            <person name="Luecker S."/>
            <person name="Lage O.M."/>
            <person name="Pohl T."/>
            <person name="Merkel B.J."/>
            <person name="Hornburger P."/>
            <person name="Mueller R.-W."/>
            <person name="Bruemmer F."/>
            <person name="Labrenz M."/>
            <person name="Spormann A.M."/>
            <person name="Op den Camp H."/>
            <person name="Overmann J."/>
            <person name="Amann R."/>
            <person name="Jetten M.S.M."/>
            <person name="Mascher T."/>
            <person name="Medema M.H."/>
            <person name="Devos D.P."/>
            <person name="Kaster A.-K."/>
            <person name="Ovreas L."/>
            <person name="Rohde M."/>
            <person name="Galperin M.Y."/>
            <person name="Jogler C."/>
        </authorList>
    </citation>
    <scope>NUCLEOTIDE SEQUENCE [LARGE SCALE GENOMIC DNA]</scope>
    <source>
        <strain evidence="5 6">ElP</strain>
    </source>
</reference>
<evidence type="ECO:0000313" key="6">
    <source>
        <dbReference type="Proteomes" id="UP000317835"/>
    </source>
</evidence>
<evidence type="ECO:0000259" key="4">
    <source>
        <dbReference type="Pfam" id="PF07635"/>
    </source>
</evidence>
<dbReference type="InterPro" id="IPR011444">
    <property type="entry name" value="DUF1549"/>
</dbReference>
<feature type="signal peptide" evidence="1">
    <location>
        <begin position="1"/>
        <end position="30"/>
    </location>
</feature>
<evidence type="ECO:0000313" key="5">
    <source>
        <dbReference type="EMBL" id="QDV37495.1"/>
    </source>
</evidence>
<dbReference type="Proteomes" id="UP000317835">
    <property type="component" value="Chromosome"/>
</dbReference>
<sequence precursor="true">MTRPTRASALLPAFLSCSALLVALGPESRAEDEAPVSFSRQIRPLLSDACFECHGPDAARREAGLRLDTSDGVTADLGGYSAVVPGSPDESELYLRITEEVADLRMPPPGHNTSLDADQIELLRRWIEEGAPWEDHWAFAPPERPELPPNKDGSWPRNPIDRFVLSPLERDGIAPSPEADRATLIRRASLDVIGLPPTPDEVAAFLEDDRPDAYDRLIERLLSSPHYGERWGRLWLDMARYADSNGYSIDAPREIWLYRDWVIDSLNRDFPFDEFTVDQIAGDLRPEPDTPQVVATGFHRNTPINQEGGIDREQFRIESVIDRVNTTGTVWLGLTVGCAQCHDHKYDPISQLDYYRMFAFLNTVDEPTIPVASPEAIALREAIEAEVAAYLSGIERDPELLALQKAWEEGLDAPSRQRQSQEVREAFDATPFAKRTPEANRVVFAAFIDQSDAPGVKSHREAIEALRTDLPEIPTTMVVREQASPRATHVLMGGDFTRPGEVVGPGVPAVLPPLETEEAGRPDRLDLARWIVAPDNPLTARVTVNRLWQAYFGRGIVETGEDFGTQGTPPSHPELLDWLATEFVERGWSLKAMHRLILTSATYRQSSDLRPDLAEVDPTNRRLARQSRIRIDAELIRDSALVASGLLNPEVGGPSVFPPQPDGVMSLGQVDREWVAAEGPDRTRRGLYTFFWRATPHPLLVGFDAPDGTFACTRRARSNTPLQALMLLNDRAFFEFARALADRVIAEGPDDDAGRLDLAVRLCLARSPDEAEADRLSALLDDLRARGSADADPAAAERDAWTTVARVLLNLDEFITRE</sequence>
<dbReference type="OrthoDB" id="127107at2"/>
<dbReference type="InterPro" id="IPR036909">
    <property type="entry name" value="Cyt_c-like_dom_sf"/>
</dbReference>
<accession>A0A518H9G2</accession>
<dbReference type="InterPro" id="IPR011429">
    <property type="entry name" value="Cyt_c_Planctomycete-type"/>
</dbReference>
<dbReference type="GO" id="GO:0009055">
    <property type="term" value="F:electron transfer activity"/>
    <property type="evidence" value="ECO:0007669"/>
    <property type="project" value="InterPro"/>
</dbReference>
<dbReference type="SUPFAM" id="SSF46626">
    <property type="entry name" value="Cytochrome c"/>
    <property type="match status" value="1"/>
</dbReference>
<feature type="domain" description="DUF1553" evidence="3">
    <location>
        <begin position="523"/>
        <end position="779"/>
    </location>
</feature>